<evidence type="ECO:0000256" key="1">
    <source>
        <dbReference type="ARBA" id="ARBA00004651"/>
    </source>
</evidence>
<feature type="transmembrane region" description="Helical" evidence="7">
    <location>
        <begin position="60"/>
        <end position="80"/>
    </location>
</feature>
<dbReference type="InterPro" id="IPR003439">
    <property type="entry name" value="ABC_transporter-like_ATP-bd"/>
</dbReference>
<dbReference type="Pfam" id="PF00005">
    <property type="entry name" value="ABC_tran"/>
    <property type="match status" value="1"/>
</dbReference>
<feature type="transmembrane region" description="Helical" evidence="7">
    <location>
        <begin position="146"/>
        <end position="171"/>
    </location>
</feature>
<evidence type="ECO:0000256" key="7">
    <source>
        <dbReference type="SAM" id="Phobius"/>
    </source>
</evidence>
<dbReference type="EMBL" id="JAGSOJ010000003">
    <property type="protein sequence ID" value="MCM1990995.1"/>
    <property type="molecule type" value="Genomic_DNA"/>
</dbReference>
<evidence type="ECO:0000313" key="9">
    <source>
        <dbReference type="EMBL" id="MCM1990995.1"/>
    </source>
</evidence>
<dbReference type="Proteomes" id="UP001056429">
    <property type="component" value="Unassembled WGS sequence"/>
</dbReference>
<dbReference type="PROSITE" id="PS50893">
    <property type="entry name" value="ABC_TRANSPORTER_2"/>
    <property type="match status" value="1"/>
</dbReference>
<accession>A0A9J6P375</accession>
<evidence type="ECO:0000256" key="4">
    <source>
        <dbReference type="ARBA" id="ARBA00022840"/>
    </source>
</evidence>
<organism evidence="9 10">
    <name type="scientific">Oceanirhabdus seepicola</name>
    <dbReference type="NCBI Taxonomy" id="2828781"/>
    <lineage>
        <taxon>Bacteria</taxon>
        <taxon>Bacillati</taxon>
        <taxon>Bacillota</taxon>
        <taxon>Clostridia</taxon>
        <taxon>Eubacteriales</taxon>
        <taxon>Clostridiaceae</taxon>
        <taxon>Oceanirhabdus</taxon>
    </lineage>
</organism>
<evidence type="ECO:0000256" key="2">
    <source>
        <dbReference type="ARBA" id="ARBA00022692"/>
    </source>
</evidence>
<dbReference type="InterPro" id="IPR027417">
    <property type="entry name" value="P-loop_NTPase"/>
</dbReference>
<dbReference type="Gene3D" id="3.40.50.300">
    <property type="entry name" value="P-loop containing nucleotide triphosphate hydrolases"/>
    <property type="match status" value="1"/>
</dbReference>
<reference evidence="9" key="2">
    <citation type="submission" date="2021-04" db="EMBL/GenBank/DDBJ databases">
        <authorList>
            <person name="Dong X."/>
        </authorList>
    </citation>
    <scope>NUCLEOTIDE SEQUENCE</scope>
    <source>
        <strain evidence="9">ZWT</strain>
    </source>
</reference>
<dbReference type="CDD" id="cd03228">
    <property type="entry name" value="ABCC_MRP_Like"/>
    <property type="match status" value="1"/>
</dbReference>
<comment type="subcellular location">
    <subcellularLocation>
        <location evidence="1">Cell membrane</location>
        <topology evidence="1">Multi-pass membrane protein</topology>
    </subcellularLocation>
</comment>
<evidence type="ECO:0000256" key="6">
    <source>
        <dbReference type="ARBA" id="ARBA00023136"/>
    </source>
</evidence>
<keyword evidence="4 9" id="KW-0067">ATP-binding</keyword>
<sequence length="579" mass="66227">MLESLTYTSKLFYSENKKNVILYFITTILTVPLFLGELILTKRVIDTIQNSTSTFTYKEALLLMIFLVVVIYMNTMNASMKALSSTSLIEIGLYKKEKLILEKSSKLPLTYLEWPKIKALRERAKRLPLFELFEQWMNCIVDFTTIGSLLIILIYYKCSLVSFIIFAGLLLQFSTNKKIVKNKEKIYQKQSSSRLILDYLFNLLVQRETIQEIRTYNMSPYLKKKWKEIFKTNFKEIQKKIISGELRNILQNIVITIMNGSCVIILVIISAKSGNGAGVFVMLLKVVSQLFILLPRFSTNYSSLKSSTIRFKDFIGFLNVQEDMRGQRALPECDKGMKIVINDLSFKYKDSEKNTLKGINMVINPGEKIALVGENGSGKSTLVKIILGLYKQKDGNIDWSIGGESIKAKEAVNGARVVFQDYTRLLRPIRENIAIGDIKHLNNDKKLNRALNKAESNEYVDYLDEQIGPEFGGRDFSGGQWQRLAISRAYLNEKQLTIFDEPTASLDPKAELKAFEAFVNLSDNKTSVIVTHRLYMARSVDRIFVLEDGQIVESGSHSELMRLHGKYEKMYISQSELHG</sequence>
<feature type="domain" description="ABC transporter" evidence="8">
    <location>
        <begin position="339"/>
        <end position="573"/>
    </location>
</feature>
<keyword evidence="6 7" id="KW-0472">Membrane</keyword>
<evidence type="ECO:0000313" key="10">
    <source>
        <dbReference type="Proteomes" id="UP001056429"/>
    </source>
</evidence>
<dbReference type="SUPFAM" id="SSF90123">
    <property type="entry name" value="ABC transporter transmembrane region"/>
    <property type="match status" value="1"/>
</dbReference>
<comment type="caution">
    <text evidence="9">The sequence shown here is derived from an EMBL/GenBank/DDBJ whole genome shotgun (WGS) entry which is preliminary data.</text>
</comment>
<dbReference type="GO" id="GO:0005524">
    <property type="term" value="F:ATP binding"/>
    <property type="evidence" value="ECO:0007669"/>
    <property type="project" value="UniProtKB-KW"/>
</dbReference>
<name>A0A9J6P375_9CLOT</name>
<protein>
    <submittedName>
        <fullName evidence="9">ABC transporter ATP-binding protein</fullName>
    </submittedName>
</protein>
<dbReference type="PANTHER" id="PTHR24221:SF646">
    <property type="entry name" value="HAEMOLYSIN SECRETION ATP-BINDING PROTEIN"/>
    <property type="match status" value="1"/>
</dbReference>
<reference evidence="9" key="1">
    <citation type="journal article" date="2021" name="mSystems">
        <title>Bacteria and Archaea Synergistically Convert Glycine Betaine to Biogenic Methane in the Formosa Cold Seep of the South China Sea.</title>
        <authorList>
            <person name="Li L."/>
            <person name="Zhang W."/>
            <person name="Zhang S."/>
            <person name="Song L."/>
            <person name="Sun Q."/>
            <person name="Zhang H."/>
            <person name="Xiang H."/>
            <person name="Dong X."/>
        </authorList>
    </citation>
    <scope>NUCLEOTIDE SEQUENCE</scope>
    <source>
        <strain evidence="9">ZWT</strain>
    </source>
</reference>
<dbReference type="InterPro" id="IPR039421">
    <property type="entry name" value="Type_1_exporter"/>
</dbReference>
<feature type="transmembrane region" description="Helical" evidence="7">
    <location>
        <begin position="249"/>
        <end position="271"/>
    </location>
</feature>
<evidence type="ECO:0000256" key="5">
    <source>
        <dbReference type="ARBA" id="ARBA00022989"/>
    </source>
</evidence>
<dbReference type="PROSITE" id="PS00211">
    <property type="entry name" value="ABC_TRANSPORTER_1"/>
    <property type="match status" value="1"/>
</dbReference>
<keyword evidence="10" id="KW-1185">Reference proteome</keyword>
<dbReference type="RefSeq" id="WP_250860105.1">
    <property type="nucleotide sequence ID" value="NZ_JAGSOJ010000003.1"/>
</dbReference>
<dbReference type="GO" id="GO:0034040">
    <property type="term" value="F:ATPase-coupled lipid transmembrane transporter activity"/>
    <property type="evidence" value="ECO:0007669"/>
    <property type="project" value="TreeGrafter"/>
</dbReference>
<evidence type="ECO:0000256" key="3">
    <source>
        <dbReference type="ARBA" id="ARBA00022741"/>
    </source>
</evidence>
<dbReference type="Gene3D" id="1.20.1560.10">
    <property type="entry name" value="ABC transporter type 1, transmembrane domain"/>
    <property type="match status" value="1"/>
</dbReference>
<dbReference type="InterPro" id="IPR036640">
    <property type="entry name" value="ABC1_TM_sf"/>
</dbReference>
<dbReference type="SUPFAM" id="SSF52540">
    <property type="entry name" value="P-loop containing nucleoside triphosphate hydrolases"/>
    <property type="match status" value="1"/>
</dbReference>
<dbReference type="InterPro" id="IPR003593">
    <property type="entry name" value="AAA+_ATPase"/>
</dbReference>
<keyword evidence="5 7" id="KW-1133">Transmembrane helix</keyword>
<dbReference type="PANTHER" id="PTHR24221">
    <property type="entry name" value="ATP-BINDING CASSETTE SUB-FAMILY B"/>
    <property type="match status" value="1"/>
</dbReference>
<dbReference type="SMART" id="SM00382">
    <property type="entry name" value="AAA"/>
    <property type="match status" value="1"/>
</dbReference>
<dbReference type="GO" id="GO:0016887">
    <property type="term" value="F:ATP hydrolysis activity"/>
    <property type="evidence" value="ECO:0007669"/>
    <property type="project" value="InterPro"/>
</dbReference>
<evidence type="ECO:0000259" key="8">
    <source>
        <dbReference type="PROSITE" id="PS50893"/>
    </source>
</evidence>
<dbReference type="GO" id="GO:0005886">
    <property type="term" value="C:plasma membrane"/>
    <property type="evidence" value="ECO:0007669"/>
    <property type="project" value="UniProtKB-SubCell"/>
</dbReference>
<gene>
    <name evidence="9" type="ORF">KDK92_14785</name>
</gene>
<dbReference type="InterPro" id="IPR017871">
    <property type="entry name" value="ABC_transporter-like_CS"/>
</dbReference>
<keyword evidence="3" id="KW-0547">Nucleotide-binding</keyword>
<keyword evidence="2 7" id="KW-0812">Transmembrane</keyword>
<dbReference type="AlphaFoldDB" id="A0A9J6P375"/>
<proteinExistence type="predicted"/>
<feature type="transmembrane region" description="Helical" evidence="7">
    <location>
        <begin position="20"/>
        <end position="40"/>
    </location>
</feature>